<reference evidence="2" key="1">
    <citation type="submission" date="2020-02" db="EMBL/GenBank/DDBJ databases">
        <authorList>
            <person name="Meier V. D."/>
        </authorList>
    </citation>
    <scope>NUCLEOTIDE SEQUENCE</scope>
    <source>
        <strain evidence="2">AVDCRST_MAG59</strain>
    </source>
</reference>
<dbReference type="AlphaFoldDB" id="A0A6J4UIR6"/>
<feature type="transmembrane region" description="Helical" evidence="1">
    <location>
        <begin position="21"/>
        <end position="44"/>
    </location>
</feature>
<keyword evidence="1" id="KW-1133">Transmembrane helix</keyword>
<protein>
    <submittedName>
        <fullName evidence="2">Uncharacterized protein</fullName>
    </submittedName>
</protein>
<name>A0A6J4UIR6_9BACT</name>
<gene>
    <name evidence="2" type="ORF">AVDCRST_MAG59-1603</name>
</gene>
<dbReference type="EMBL" id="CADCWF010000098">
    <property type="protein sequence ID" value="CAA9549191.1"/>
    <property type="molecule type" value="Genomic_DNA"/>
</dbReference>
<evidence type="ECO:0000256" key="1">
    <source>
        <dbReference type="SAM" id="Phobius"/>
    </source>
</evidence>
<accession>A0A6J4UIR6</accession>
<proteinExistence type="predicted"/>
<organism evidence="2">
    <name type="scientific">uncultured Thermomicrobiales bacterium</name>
    <dbReference type="NCBI Taxonomy" id="1645740"/>
    <lineage>
        <taxon>Bacteria</taxon>
        <taxon>Pseudomonadati</taxon>
        <taxon>Thermomicrobiota</taxon>
        <taxon>Thermomicrobia</taxon>
        <taxon>Thermomicrobiales</taxon>
        <taxon>environmental samples</taxon>
    </lineage>
</organism>
<keyword evidence="1" id="KW-0812">Transmembrane</keyword>
<sequence>MLERFQELTGIYRLGFSKDSFLGLVIPIGFVVLVGGLGAALILFL</sequence>
<evidence type="ECO:0000313" key="2">
    <source>
        <dbReference type="EMBL" id="CAA9549191.1"/>
    </source>
</evidence>
<keyword evidence="1" id="KW-0472">Membrane</keyword>